<feature type="region of interest" description="Disordered" evidence="2">
    <location>
        <begin position="1"/>
        <end position="51"/>
    </location>
</feature>
<feature type="domain" description="Nephrocystin 3-like N-terminal" evidence="3">
    <location>
        <begin position="337"/>
        <end position="496"/>
    </location>
</feature>
<dbReference type="InterPro" id="IPR027417">
    <property type="entry name" value="P-loop_NTPase"/>
</dbReference>
<protein>
    <recommendedName>
        <fullName evidence="3">Nephrocystin 3-like N-terminal domain-containing protein</fullName>
    </recommendedName>
</protein>
<accession>A0AAD7B8K2</accession>
<proteinExistence type="predicted"/>
<evidence type="ECO:0000259" key="3">
    <source>
        <dbReference type="Pfam" id="PF24883"/>
    </source>
</evidence>
<gene>
    <name evidence="4" type="ORF">FB45DRAFT_1009100</name>
</gene>
<dbReference type="AlphaFoldDB" id="A0AAD7B8K2"/>
<dbReference type="SUPFAM" id="SSF52540">
    <property type="entry name" value="P-loop containing nucleoside triphosphate hydrolases"/>
    <property type="match status" value="1"/>
</dbReference>
<keyword evidence="1" id="KW-0677">Repeat</keyword>
<dbReference type="PANTHER" id="PTHR10039:SF17">
    <property type="entry name" value="FUNGAL STAND N-TERMINAL GOODBYE DOMAIN-CONTAINING PROTEIN-RELATED"/>
    <property type="match status" value="1"/>
</dbReference>
<keyword evidence="5" id="KW-1185">Reference proteome</keyword>
<organism evidence="4 5">
    <name type="scientific">Roridomyces roridus</name>
    <dbReference type="NCBI Taxonomy" id="1738132"/>
    <lineage>
        <taxon>Eukaryota</taxon>
        <taxon>Fungi</taxon>
        <taxon>Dikarya</taxon>
        <taxon>Basidiomycota</taxon>
        <taxon>Agaricomycotina</taxon>
        <taxon>Agaricomycetes</taxon>
        <taxon>Agaricomycetidae</taxon>
        <taxon>Agaricales</taxon>
        <taxon>Marasmiineae</taxon>
        <taxon>Mycenaceae</taxon>
        <taxon>Roridomyces</taxon>
    </lineage>
</organism>
<sequence length="949" mass="105584">MATAPFSKSGTRHRHISTIPKPSRPRDRYSQGLLDDTSRQTKDDDSEPKQQFSECGFQLERNAASHHSIPVTSSTRVVLRIYGKSKLVPGVHTLISEHSKSVAELLNLRDSNDNLIRLPVKASGSQLTLKLDVQELTGAAFLQQIEAAKGTPEPECDDKLSHIVHKLVVISRIAVTIAQLHPIAAAVTVILSAVIEIMELRVKTDDTSRELVEDVDRSLTFVTSVELLTKLPAHETLVSNVLAFLISPRSQPKAKRLQSALNNRVLCLNNELTASNLSATRGLEQDIGRIDGNIAILERVPRWESGHLRRVIISSLSLESNKDWRIDGNVSRLSEIVEWAEATPLDSTPTVFWISGSACSGKSTLATTLADILIFERKHLGAFVFFNRDVEERTNPSAMIHTMAHRLARFSPDIRHEIAQVFEEDPDIIHQSLRVQFDRLLLKPFLALAGHCKPVILIIDALDEAAKGPIRDEFLSTLASGLSKFPPFVRVIITSRRDGDISRYLSMVPFVQEHDLNATAGVDDDIRLYITACLREVQQNLDHDLPPAWPTEIQIHQLVERATGLFIWASVACTYIGAVDPISCIAELCDSTAYRHADRSLDRLYDKTLTAAGQWEMLAFAANVHKILSAVIMTRNPLSSTSIAELFQIPLTVVSKVVSNLCSVLMVESGGNIRIVHPSFADYLTNGNRCSPNAPWFLDETAGNYLLASKSLHLLGRQLHYNLANLDTTANFKPGPIPSHYIWVTPPYPCSQALEYAAINWIDHALCLEPLGFFQKLHGEMTKFYSSCLLEWIELLSLIKHSRDIIPKVRKLHMWCLESNETSPEGSLLSHLVYDTWRLLNAFSHTIELHPLLVHETVLPFMPKNTQLRKCWGKNNPPSLQPMLAFQTLGTPVCCPFTSTESLSTPLSFTLPAITLLLQPALMVQSVYGTGRLGPRLSQTLGHTGKDIA</sequence>
<dbReference type="PANTHER" id="PTHR10039">
    <property type="entry name" value="AMELOGENIN"/>
    <property type="match status" value="1"/>
</dbReference>
<evidence type="ECO:0000313" key="5">
    <source>
        <dbReference type="Proteomes" id="UP001221142"/>
    </source>
</evidence>
<name>A0AAD7B8K2_9AGAR</name>
<dbReference type="Proteomes" id="UP001221142">
    <property type="component" value="Unassembled WGS sequence"/>
</dbReference>
<evidence type="ECO:0000256" key="2">
    <source>
        <dbReference type="SAM" id="MobiDB-lite"/>
    </source>
</evidence>
<dbReference type="InterPro" id="IPR056884">
    <property type="entry name" value="NPHP3-like_N"/>
</dbReference>
<dbReference type="EMBL" id="JARKIF010000029">
    <property type="protein sequence ID" value="KAJ7613097.1"/>
    <property type="molecule type" value="Genomic_DNA"/>
</dbReference>
<dbReference type="Pfam" id="PF24883">
    <property type="entry name" value="NPHP3_N"/>
    <property type="match status" value="1"/>
</dbReference>
<comment type="caution">
    <text evidence="4">The sequence shown here is derived from an EMBL/GenBank/DDBJ whole genome shotgun (WGS) entry which is preliminary data.</text>
</comment>
<dbReference type="Gene3D" id="3.40.50.300">
    <property type="entry name" value="P-loop containing nucleotide triphosphate hydrolases"/>
    <property type="match status" value="1"/>
</dbReference>
<evidence type="ECO:0000256" key="1">
    <source>
        <dbReference type="ARBA" id="ARBA00022737"/>
    </source>
</evidence>
<reference evidence="4" key="1">
    <citation type="submission" date="2023-03" db="EMBL/GenBank/DDBJ databases">
        <title>Massive genome expansion in bonnet fungi (Mycena s.s.) driven by repeated elements and novel gene families across ecological guilds.</title>
        <authorList>
            <consortium name="Lawrence Berkeley National Laboratory"/>
            <person name="Harder C.B."/>
            <person name="Miyauchi S."/>
            <person name="Viragh M."/>
            <person name="Kuo A."/>
            <person name="Thoen E."/>
            <person name="Andreopoulos B."/>
            <person name="Lu D."/>
            <person name="Skrede I."/>
            <person name="Drula E."/>
            <person name="Henrissat B."/>
            <person name="Morin E."/>
            <person name="Kohler A."/>
            <person name="Barry K."/>
            <person name="LaButti K."/>
            <person name="Morin E."/>
            <person name="Salamov A."/>
            <person name="Lipzen A."/>
            <person name="Mereny Z."/>
            <person name="Hegedus B."/>
            <person name="Baldrian P."/>
            <person name="Stursova M."/>
            <person name="Weitz H."/>
            <person name="Taylor A."/>
            <person name="Grigoriev I.V."/>
            <person name="Nagy L.G."/>
            <person name="Martin F."/>
            <person name="Kauserud H."/>
        </authorList>
    </citation>
    <scope>NUCLEOTIDE SEQUENCE</scope>
    <source>
        <strain evidence="4">9284</strain>
    </source>
</reference>
<evidence type="ECO:0000313" key="4">
    <source>
        <dbReference type="EMBL" id="KAJ7613097.1"/>
    </source>
</evidence>